<proteinExistence type="inferred from homology"/>
<evidence type="ECO:0000256" key="4">
    <source>
        <dbReference type="ARBA" id="ARBA00022807"/>
    </source>
</evidence>
<dbReference type="GO" id="GO:0006508">
    <property type="term" value="P:proteolysis"/>
    <property type="evidence" value="ECO:0007669"/>
    <property type="project" value="UniProtKB-KW"/>
</dbReference>
<dbReference type="PANTHER" id="PTHR47053">
    <property type="entry name" value="MUREIN DD-ENDOPEPTIDASE MEPH-RELATED"/>
    <property type="match status" value="1"/>
</dbReference>
<protein>
    <submittedName>
        <fullName evidence="6">Murein DD-endopeptidase MepH</fullName>
    </submittedName>
</protein>
<accession>A0A2Z6GDU3</accession>
<dbReference type="EMBL" id="AP018738">
    <property type="protein sequence ID" value="BBE51698.1"/>
    <property type="molecule type" value="Genomic_DNA"/>
</dbReference>
<keyword evidence="7" id="KW-1185">Reference proteome</keyword>
<evidence type="ECO:0000256" key="1">
    <source>
        <dbReference type="ARBA" id="ARBA00007074"/>
    </source>
</evidence>
<comment type="similarity">
    <text evidence="1">Belongs to the peptidase C40 family.</text>
</comment>
<feature type="domain" description="NlpC/P60" evidence="5">
    <location>
        <begin position="32"/>
        <end position="156"/>
    </location>
</feature>
<evidence type="ECO:0000259" key="5">
    <source>
        <dbReference type="PROSITE" id="PS51935"/>
    </source>
</evidence>
<dbReference type="InterPro" id="IPR000064">
    <property type="entry name" value="NLP_P60_dom"/>
</dbReference>
<evidence type="ECO:0000256" key="2">
    <source>
        <dbReference type="ARBA" id="ARBA00022670"/>
    </source>
</evidence>
<dbReference type="GO" id="GO:0008234">
    <property type="term" value="F:cysteine-type peptidase activity"/>
    <property type="evidence" value="ECO:0007669"/>
    <property type="project" value="UniProtKB-KW"/>
</dbReference>
<dbReference type="KEGG" id="fam:OYT1_ch2178"/>
<dbReference type="PROSITE" id="PS51935">
    <property type="entry name" value="NLPC_P60"/>
    <property type="match status" value="1"/>
</dbReference>
<dbReference type="PANTHER" id="PTHR47053:SF1">
    <property type="entry name" value="MUREIN DD-ENDOPEPTIDASE MEPH-RELATED"/>
    <property type="match status" value="1"/>
</dbReference>
<dbReference type="AlphaFoldDB" id="A0A2Z6GDU3"/>
<evidence type="ECO:0000313" key="7">
    <source>
        <dbReference type="Proteomes" id="UP000033070"/>
    </source>
</evidence>
<sequence>MKKLLATLVLVLVSACSSSPPKEGGEPLRSGNPAIHDMTFYAMSLDGTPYRPGGEKPDEGFDCSGFVQHVYDHTLGMKLPRTSREMSNLGSRIDMHQLAPGDLVFFKTTSKPYSHVGIYLGESQFIHAPRVGGTIRVESLSIGYWRTRYNGARRLPL</sequence>
<dbReference type="SUPFAM" id="SSF54001">
    <property type="entry name" value="Cysteine proteinases"/>
    <property type="match status" value="1"/>
</dbReference>
<evidence type="ECO:0000313" key="6">
    <source>
        <dbReference type="EMBL" id="BBE51698.1"/>
    </source>
</evidence>
<organism evidence="6 7">
    <name type="scientific">Ferriphaselus amnicola</name>
    <dbReference type="NCBI Taxonomy" id="1188319"/>
    <lineage>
        <taxon>Bacteria</taxon>
        <taxon>Pseudomonadati</taxon>
        <taxon>Pseudomonadota</taxon>
        <taxon>Betaproteobacteria</taxon>
        <taxon>Nitrosomonadales</taxon>
        <taxon>Gallionellaceae</taxon>
        <taxon>Ferriphaselus</taxon>
    </lineage>
</organism>
<evidence type="ECO:0000256" key="3">
    <source>
        <dbReference type="ARBA" id="ARBA00022801"/>
    </source>
</evidence>
<keyword evidence="4" id="KW-0788">Thiol protease</keyword>
<name>A0A2Z6GDU3_9PROT</name>
<dbReference type="Gene3D" id="3.90.1720.10">
    <property type="entry name" value="endopeptidase domain like (from Nostoc punctiforme)"/>
    <property type="match status" value="1"/>
</dbReference>
<dbReference type="Pfam" id="PF00877">
    <property type="entry name" value="NLPC_P60"/>
    <property type="match status" value="1"/>
</dbReference>
<gene>
    <name evidence="6" type="ORF">OYT1_ch2178</name>
</gene>
<dbReference type="RefSeq" id="WP_172588543.1">
    <property type="nucleotide sequence ID" value="NZ_AP018738.1"/>
</dbReference>
<dbReference type="PROSITE" id="PS51257">
    <property type="entry name" value="PROKAR_LIPOPROTEIN"/>
    <property type="match status" value="1"/>
</dbReference>
<dbReference type="Proteomes" id="UP000033070">
    <property type="component" value="Chromosome"/>
</dbReference>
<reference evidence="6 7" key="1">
    <citation type="submission" date="2018-06" db="EMBL/GenBank/DDBJ databases">
        <title>OYT1 Genome Sequencing.</title>
        <authorList>
            <person name="Kato S."/>
            <person name="Itoh T."/>
            <person name="Ohkuma M."/>
        </authorList>
    </citation>
    <scope>NUCLEOTIDE SEQUENCE [LARGE SCALE GENOMIC DNA]</scope>
    <source>
        <strain evidence="6 7">OYT1</strain>
    </source>
</reference>
<dbReference type="InterPro" id="IPR051202">
    <property type="entry name" value="Peptidase_C40"/>
</dbReference>
<dbReference type="STRING" id="1188319.OYT1_01167"/>
<dbReference type="InterPro" id="IPR038765">
    <property type="entry name" value="Papain-like_cys_pep_sf"/>
</dbReference>
<keyword evidence="3" id="KW-0378">Hydrolase</keyword>
<keyword evidence="2" id="KW-0645">Protease</keyword>